<gene>
    <name evidence="1" type="ORF">UFOVP365_57</name>
</gene>
<dbReference type="EMBL" id="LR798309">
    <property type="protein sequence ID" value="CAB5223134.1"/>
    <property type="molecule type" value="Genomic_DNA"/>
</dbReference>
<accession>A0A6J7X4E8</accession>
<proteinExistence type="predicted"/>
<name>A0A6J7X4E8_9CAUD</name>
<evidence type="ECO:0000313" key="1">
    <source>
        <dbReference type="EMBL" id="CAB5223134.1"/>
    </source>
</evidence>
<sequence length="142" mass="15801">MSAFYDILNAIKTRIAVTYANTKLRKRAIMIESDTLPLFIVSPGTETIGLDAFNGVVCYDYTVQVTYVDAGNRIFETDLSAHLTIRENIKKILYQPALTGVSDVLGMQLDMQPAFESVSGNVNNYDVCGMTITYRKLEARTS</sequence>
<organism evidence="1">
    <name type="scientific">uncultured Caudovirales phage</name>
    <dbReference type="NCBI Taxonomy" id="2100421"/>
    <lineage>
        <taxon>Viruses</taxon>
        <taxon>Duplodnaviria</taxon>
        <taxon>Heunggongvirae</taxon>
        <taxon>Uroviricota</taxon>
        <taxon>Caudoviricetes</taxon>
        <taxon>Peduoviridae</taxon>
        <taxon>Maltschvirus</taxon>
        <taxon>Maltschvirus maltsch</taxon>
    </lineage>
</organism>
<protein>
    <submittedName>
        <fullName evidence="1">Uncharacterized protein</fullName>
    </submittedName>
</protein>
<reference evidence="1" key="1">
    <citation type="submission" date="2020-05" db="EMBL/GenBank/DDBJ databases">
        <authorList>
            <person name="Chiriac C."/>
            <person name="Salcher M."/>
            <person name="Ghai R."/>
            <person name="Kavagutti S V."/>
        </authorList>
    </citation>
    <scope>NUCLEOTIDE SEQUENCE</scope>
</reference>